<dbReference type="Pfam" id="PF05964">
    <property type="entry name" value="FYRN"/>
    <property type="match status" value="1"/>
</dbReference>
<dbReference type="PROSITE" id="PS51542">
    <property type="entry name" value="FYRN"/>
    <property type="match status" value="1"/>
</dbReference>
<protein>
    <submittedName>
        <fullName evidence="5">Transforming growth factor beta regulator 1</fullName>
    </submittedName>
</protein>
<dbReference type="SMART" id="SM00541">
    <property type="entry name" value="FYRN"/>
    <property type="match status" value="1"/>
</dbReference>
<keyword evidence="2" id="KW-0539">Nucleus</keyword>
<dbReference type="PROSITE" id="PS51543">
    <property type="entry name" value="FYRC"/>
    <property type="match status" value="1"/>
</dbReference>
<dbReference type="GO" id="GO:0051726">
    <property type="term" value="P:regulation of cell cycle"/>
    <property type="evidence" value="ECO:0007669"/>
    <property type="project" value="TreeGrafter"/>
</dbReference>
<dbReference type="InterPro" id="IPR040092">
    <property type="entry name" value="TBRG1"/>
</dbReference>
<evidence type="ECO:0000256" key="3">
    <source>
        <dbReference type="SAM" id="MobiDB-lite"/>
    </source>
</evidence>
<dbReference type="EMBL" id="HBUF01360362">
    <property type="protein sequence ID" value="CAG6720344.1"/>
    <property type="molecule type" value="Transcribed_RNA"/>
</dbReference>
<accession>A0A8D9BB49</accession>
<dbReference type="GO" id="GO:0005634">
    <property type="term" value="C:nucleus"/>
    <property type="evidence" value="ECO:0007669"/>
    <property type="project" value="UniProtKB-SubCell"/>
</dbReference>
<dbReference type="PANTHER" id="PTHR22715">
    <property type="entry name" value="TRANSFORMING GROWTH FACTOR BETA REGULATED GENE 1"/>
    <property type="match status" value="1"/>
</dbReference>
<dbReference type="SMART" id="SM00542">
    <property type="entry name" value="FYRC"/>
    <property type="match status" value="1"/>
</dbReference>
<comment type="subcellular location">
    <subcellularLocation>
        <location evidence="1">Nucleus</location>
    </subcellularLocation>
</comment>
<dbReference type="AlphaFoldDB" id="A0A8D9BB49"/>
<proteinExistence type="predicted"/>
<dbReference type="EMBL" id="HBUF01255511">
    <property type="protein sequence ID" value="CAG6681400.1"/>
    <property type="molecule type" value="Transcribed_RNA"/>
</dbReference>
<dbReference type="Gene3D" id="3.30.160.360">
    <property type="match status" value="1"/>
</dbReference>
<organism evidence="5">
    <name type="scientific">Cacopsylla melanoneura</name>
    <dbReference type="NCBI Taxonomy" id="428564"/>
    <lineage>
        <taxon>Eukaryota</taxon>
        <taxon>Metazoa</taxon>
        <taxon>Ecdysozoa</taxon>
        <taxon>Arthropoda</taxon>
        <taxon>Hexapoda</taxon>
        <taxon>Insecta</taxon>
        <taxon>Pterygota</taxon>
        <taxon>Neoptera</taxon>
        <taxon>Paraneoptera</taxon>
        <taxon>Hemiptera</taxon>
        <taxon>Sternorrhyncha</taxon>
        <taxon>Psylloidea</taxon>
        <taxon>Psyllidae</taxon>
        <taxon>Psyllinae</taxon>
        <taxon>Cacopsylla</taxon>
    </lineage>
</organism>
<evidence type="ECO:0000256" key="1">
    <source>
        <dbReference type="ARBA" id="ARBA00004123"/>
    </source>
</evidence>
<dbReference type="InterPro" id="IPR056515">
    <property type="entry name" value="INO80E_N"/>
</dbReference>
<dbReference type="InterPro" id="IPR003888">
    <property type="entry name" value="FYrich_N"/>
</dbReference>
<feature type="region of interest" description="Disordered" evidence="3">
    <location>
        <begin position="80"/>
        <end position="153"/>
    </location>
</feature>
<dbReference type="Pfam" id="PF24237">
    <property type="entry name" value="INO80E"/>
    <property type="match status" value="1"/>
</dbReference>
<evidence type="ECO:0000256" key="2">
    <source>
        <dbReference type="ARBA" id="ARBA00023242"/>
    </source>
</evidence>
<reference evidence="5" key="1">
    <citation type="submission" date="2021-05" db="EMBL/GenBank/DDBJ databases">
        <authorList>
            <person name="Alioto T."/>
            <person name="Alioto T."/>
            <person name="Gomez Garrido J."/>
        </authorList>
    </citation>
    <scope>NUCLEOTIDE SEQUENCE</scope>
</reference>
<dbReference type="Pfam" id="PF05965">
    <property type="entry name" value="FYRC"/>
    <property type="match status" value="1"/>
</dbReference>
<dbReference type="EMBL" id="HBUF01625435">
    <property type="protein sequence ID" value="CAG6781979.1"/>
    <property type="molecule type" value="Transcribed_RNA"/>
</dbReference>
<evidence type="ECO:0000259" key="4">
    <source>
        <dbReference type="Pfam" id="PF24237"/>
    </source>
</evidence>
<name>A0A8D9BB49_9HEMI</name>
<feature type="domain" description="INO80 complex subunit E N-terminal" evidence="4">
    <location>
        <begin position="15"/>
        <end position="60"/>
    </location>
</feature>
<dbReference type="PANTHER" id="PTHR22715:SF0">
    <property type="entry name" value="TRANSFORMING GROWTH FACTOR BETA REGULATOR 1"/>
    <property type="match status" value="1"/>
</dbReference>
<dbReference type="EMBL" id="HBUF01625433">
    <property type="protein sequence ID" value="CAG6781968.1"/>
    <property type="molecule type" value="Transcribed_RNA"/>
</dbReference>
<sequence>MVTKMKPKKTSKYWKKKWKQIKKQIKEMVYENAALCDHTYENQMNYIKVCKEVQFLLKRLQRFEPVRFKDEKPAVGFLSQQVISQQSPSTSGETSPCFKKPAPKKRSNSEDSKPSSSTSTSNSNNSTTTSSNNSTISKPRKPSGTSPSPVVKRKKLTHQIKLDSSGQPVFPIELGTFTVHSLGEISGTSGFNTTDIIFPIGYCSTRIYASTRNPKQECLYICLIKEMGGFPRFEISADNEPHMPIIGTTPDECHLNLLQRLSITRVQPKGIDFFGLSHPTVHYLIQSSPNAKRCSNYVFTRFEVSKTPKEETLDSKSSESNDFKLNHKAFLKHLQLIEANKNKLANP</sequence>
<dbReference type="InterPro" id="IPR003889">
    <property type="entry name" value="FYrich_C"/>
</dbReference>
<evidence type="ECO:0000313" key="5">
    <source>
        <dbReference type="EMBL" id="CAG6781968.1"/>
    </source>
</evidence>
<feature type="compositionally biased region" description="Polar residues" evidence="3">
    <location>
        <begin position="80"/>
        <end position="94"/>
    </location>
</feature>
<dbReference type="EMBL" id="HBUF01625434">
    <property type="protein sequence ID" value="CAG6781973.1"/>
    <property type="molecule type" value="Transcribed_RNA"/>
</dbReference>
<feature type="compositionally biased region" description="Low complexity" evidence="3">
    <location>
        <begin position="114"/>
        <end position="137"/>
    </location>
</feature>